<evidence type="ECO:0000256" key="3">
    <source>
        <dbReference type="ARBA" id="ARBA00022801"/>
    </source>
</evidence>
<dbReference type="InterPro" id="IPR029058">
    <property type="entry name" value="AB_hydrolase_fold"/>
</dbReference>
<keyword evidence="2" id="KW-0732">Signal</keyword>
<keyword evidence="1" id="KW-0719">Serine esterase</keyword>
<keyword evidence="6" id="KW-1185">Reference proteome</keyword>
<keyword evidence="3" id="KW-0378">Hydrolase</keyword>
<evidence type="ECO:0000313" key="6">
    <source>
        <dbReference type="Proteomes" id="UP000753961"/>
    </source>
</evidence>
<accession>A0A953HLZ4</accession>
<reference evidence="5" key="1">
    <citation type="submission" date="2021-06" db="EMBL/GenBank/DDBJ databases">
        <title>44 bacteria genomes isolated from Dapeng, Shenzhen.</title>
        <authorList>
            <person name="Zheng W."/>
            <person name="Yu S."/>
            <person name="Huang Y."/>
        </authorList>
    </citation>
    <scope>NUCLEOTIDE SEQUENCE</scope>
    <source>
        <strain evidence="5">DP5N28-2</strain>
    </source>
</reference>
<name>A0A953HLZ4_9BACT</name>
<dbReference type="InterPro" id="IPR054579">
    <property type="entry name" value="GCE-like_dom"/>
</dbReference>
<dbReference type="EMBL" id="JAHVHU010000007">
    <property type="protein sequence ID" value="MBY5958102.1"/>
    <property type="molecule type" value="Genomic_DNA"/>
</dbReference>
<dbReference type="GO" id="GO:0052689">
    <property type="term" value="F:carboxylic ester hydrolase activity"/>
    <property type="evidence" value="ECO:0007669"/>
    <property type="project" value="UniProtKB-KW"/>
</dbReference>
<evidence type="ECO:0000256" key="2">
    <source>
        <dbReference type="ARBA" id="ARBA00022729"/>
    </source>
</evidence>
<organism evidence="5 6">
    <name type="scientific">Membranihabitans marinus</name>
    <dbReference type="NCBI Taxonomy" id="1227546"/>
    <lineage>
        <taxon>Bacteria</taxon>
        <taxon>Pseudomonadati</taxon>
        <taxon>Bacteroidota</taxon>
        <taxon>Saprospiria</taxon>
        <taxon>Saprospirales</taxon>
        <taxon>Saprospiraceae</taxon>
        <taxon>Membranihabitans</taxon>
    </lineage>
</organism>
<protein>
    <recommendedName>
        <fullName evidence="4">4-O-methyl-glucuronoyl methylesterase-like domain-containing protein</fullName>
    </recommendedName>
</protein>
<dbReference type="Proteomes" id="UP000753961">
    <property type="component" value="Unassembled WGS sequence"/>
</dbReference>
<evidence type="ECO:0000313" key="5">
    <source>
        <dbReference type="EMBL" id="MBY5958102.1"/>
    </source>
</evidence>
<comment type="caution">
    <text evidence="5">The sequence shown here is derived from an EMBL/GenBank/DDBJ whole genome shotgun (WGS) entry which is preliminary data.</text>
</comment>
<evidence type="ECO:0000256" key="1">
    <source>
        <dbReference type="ARBA" id="ARBA00022487"/>
    </source>
</evidence>
<dbReference type="AlphaFoldDB" id="A0A953HLZ4"/>
<sequence>MRKIAIYIWMSLISVSLYSQEVNYDENKVPDFQLPELLTTFHGKSINDASAWESVRRPEILNVFREQMYGTNPVHQVEVDFKLVKNKEKVLDGVADLKEIDLIFSNDQGKHTARLLLFLPAHVEGPVPVFLGMNFYGNHTIHPSASISLHQSWARDNPLFLISDQKVDDRSRGVRSSRWPVEYILSHGYGLGVIYYGDIDPDYDDEFQNGLHPLFYKKGQTKPTEKEWGSIGIWAWSLSRALDYLETDAKVDHDKVIVFGHSRLGKTSLWAGAQDQRFAGIISNNSGCGGAALSKRKVGETVKIINNAFPHWFNDYFTRFNNNEEELPFDQHMLISLMAPRPVYIASAKDDEWADPRGEYLSGYYAAPAYKLYNMQTPSTIKSPAINQPRMTESVSYHIRSGRHDVTRYDWAQYIRWADKYIK</sequence>
<evidence type="ECO:0000259" key="4">
    <source>
        <dbReference type="Pfam" id="PF22244"/>
    </source>
</evidence>
<dbReference type="Gene3D" id="3.40.50.1820">
    <property type="entry name" value="alpha/beta hydrolase"/>
    <property type="match status" value="1"/>
</dbReference>
<dbReference type="Pfam" id="PF22244">
    <property type="entry name" value="GCE_fung"/>
    <property type="match status" value="1"/>
</dbReference>
<dbReference type="RefSeq" id="WP_222579635.1">
    <property type="nucleotide sequence ID" value="NZ_JAHVHU010000007.1"/>
</dbReference>
<feature type="domain" description="4-O-methyl-glucuronoyl methylesterase-like" evidence="4">
    <location>
        <begin position="225"/>
        <end position="368"/>
    </location>
</feature>
<proteinExistence type="predicted"/>
<dbReference type="SUPFAM" id="SSF53474">
    <property type="entry name" value="alpha/beta-Hydrolases"/>
    <property type="match status" value="1"/>
</dbReference>
<gene>
    <name evidence="5" type="ORF">KUV50_08180</name>
</gene>